<keyword evidence="3" id="KW-1185">Reference proteome</keyword>
<reference evidence="3" key="1">
    <citation type="journal article" date="2013" name="Nature">
        <title>Pan genome of the phytoplankton Emiliania underpins its global distribution.</title>
        <authorList>
            <person name="Read B.A."/>
            <person name="Kegel J."/>
            <person name="Klute M.J."/>
            <person name="Kuo A."/>
            <person name="Lefebvre S.C."/>
            <person name="Maumus F."/>
            <person name="Mayer C."/>
            <person name="Miller J."/>
            <person name="Monier A."/>
            <person name="Salamov A."/>
            <person name="Young J."/>
            <person name="Aguilar M."/>
            <person name="Claverie J.M."/>
            <person name="Frickenhaus S."/>
            <person name="Gonzalez K."/>
            <person name="Herman E.K."/>
            <person name="Lin Y.C."/>
            <person name="Napier J."/>
            <person name="Ogata H."/>
            <person name="Sarno A.F."/>
            <person name="Shmutz J."/>
            <person name="Schroeder D."/>
            <person name="de Vargas C."/>
            <person name="Verret F."/>
            <person name="von Dassow P."/>
            <person name="Valentin K."/>
            <person name="Van de Peer Y."/>
            <person name="Wheeler G."/>
            <person name="Dacks J.B."/>
            <person name="Delwiche C.F."/>
            <person name="Dyhrman S.T."/>
            <person name="Glockner G."/>
            <person name="John U."/>
            <person name="Richards T."/>
            <person name="Worden A.Z."/>
            <person name="Zhang X."/>
            <person name="Grigoriev I.V."/>
            <person name="Allen A.E."/>
            <person name="Bidle K."/>
            <person name="Borodovsky M."/>
            <person name="Bowler C."/>
            <person name="Brownlee C."/>
            <person name="Cock J.M."/>
            <person name="Elias M."/>
            <person name="Gladyshev V.N."/>
            <person name="Groth M."/>
            <person name="Guda C."/>
            <person name="Hadaegh A."/>
            <person name="Iglesias-Rodriguez M.D."/>
            <person name="Jenkins J."/>
            <person name="Jones B.M."/>
            <person name="Lawson T."/>
            <person name="Leese F."/>
            <person name="Lindquist E."/>
            <person name="Lobanov A."/>
            <person name="Lomsadze A."/>
            <person name="Malik S.B."/>
            <person name="Marsh M.E."/>
            <person name="Mackinder L."/>
            <person name="Mock T."/>
            <person name="Mueller-Roeber B."/>
            <person name="Pagarete A."/>
            <person name="Parker M."/>
            <person name="Probert I."/>
            <person name="Quesneville H."/>
            <person name="Raines C."/>
            <person name="Rensing S.A."/>
            <person name="Riano-Pachon D.M."/>
            <person name="Richier S."/>
            <person name="Rokitta S."/>
            <person name="Shiraiwa Y."/>
            <person name="Soanes D.M."/>
            <person name="van der Giezen M."/>
            <person name="Wahlund T.M."/>
            <person name="Williams B."/>
            <person name="Wilson W."/>
            <person name="Wolfe G."/>
            <person name="Wurch L.L."/>
        </authorList>
    </citation>
    <scope>NUCLEOTIDE SEQUENCE</scope>
</reference>
<organism evidence="2 3">
    <name type="scientific">Emiliania huxleyi (strain CCMP1516)</name>
    <dbReference type="NCBI Taxonomy" id="280463"/>
    <lineage>
        <taxon>Eukaryota</taxon>
        <taxon>Haptista</taxon>
        <taxon>Haptophyta</taxon>
        <taxon>Prymnesiophyceae</taxon>
        <taxon>Isochrysidales</taxon>
        <taxon>Noelaerhabdaceae</taxon>
        <taxon>Emiliania</taxon>
    </lineage>
</organism>
<dbReference type="Proteomes" id="UP000013827">
    <property type="component" value="Unassembled WGS sequence"/>
</dbReference>
<dbReference type="PROSITE" id="PS51886">
    <property type="entry name" value="TLDC"/>
    <property type="match status" value="2"/>
</dbReference>
<sequence length="1489" mass="159752">MSSYVFYENLPDGVHDVLLGPQNGLYLTGYDSRRRITFVLYAPPFGQRLRYISQLPYRDYGQFAPTVLGAHEESRGTLLILLYQRPISWGSESMALYRVSPEDGSQTLLSSTPSPFWPPTALLPRSDGSVLVATSGSGPLLRYDGCNATAGGRVVGGDRRIPSYGGDYRYAREDKGVEVQLLLFESFGGFGKGVREILRKAADVLQNKLTRAQYLDEVTWTTKSWLGLQKQRISVVLHTAIAEHVVNELACGGGGRVHTELKSTHAVMMKLYLAIVASLLTPAQSNGKPWPDIAGYTPGSDVIKHANLDLDQQALEEALGESTPNFDLAEDWYAVGGNSLSGKAPSGLRTMKGFSTSAEGKMYNDCVGCPYKTFSAFYDYEDFDFADKWVSAALVGTNMAFSSGRHGPYDFATLGDTARIEAVKKGTAYMNVWMYVIRDCEHCPDGENCNEFSDSDLDPNTALYKPVHSFDEGVAFYAGSLEGPNVSGSSAGKTVYLLAEKRYANFDTCESGSTGLSNVNKGLLAEFIAGEAYLMDGNCSAVRPIVDTIIKQMVPLRYAYKVGSDPVYDDVGTGRSQKNAAEGAVFTAAVLPLVHECNVAAAKIISDEMKFGLYDQGEYPDFAAVKAAFESTYDCLGITCADVGGLSPGGVAAACNETSLVVSVKTQNGFFSIGDDIGALNATGNGPKGFVPNFIFGGPSGGGGKVPPGLAKLWGQKGGALDGAGSSATDDDLACLEKIVSTAVPYAKPGMTGKELRDSSGISVLLLLATLENVEYVAVGYTATGAPYFRDTSSLYYVYWDPVCNSNGFSASWIVDDEAPSITESIDLDEDGKCVFLAYIKSGDSSSPPLGTNSWYAWCGGSWTNYDLVIAAWGADAQFATLCYSTADHGFSASTFHSRCDRRGASVTIWRYENGVIAGGYSSASWASPYSCGWWATCGYYGAYSSSSTAFLFSISKNHKHSIRNPSYAIDNDRDYGPKFGNGDFYLSSNMRTGYCRLGNAYECRVGTAGSAECADDFTGGGAGTARWASVTIWRYENGVIAGGGGRVVGGDRRIPSYGGDYRYAREDKGVEVQLLLFESFGGFGKGVREILRKAADVLQNKLTRAQYLDEVTWTTKSWLGLQKQRISVVLHTAIAEHVVNELACGGGGRVHTELNAQFATLCYSTADHGFSASTFHSRCDGRGASVSIWRYDNGVIAGGYSSVSWTSNYYGAYSSSSTAFLFSISKNHKHSIRNPSYAIYNHRYYDGPTFGNGDFSLSSNMRTGSCSLGSAYECRAGTAGSAECADDFTGGGASSWQIDQLEVWVGAWVVTRGVVAASDAVAGGALRGSACVDVSEWEGGCDNLNSRKDSCWKSHDGVSPCVYSDKVGMSTRRRRALTAVDFNTVEFAVIESFASGDPAVIITAEQLILEDLGDSKLQVTIVQVTVRHAADGPTAEAITAAANKTAFLKRVAEELEAEVAFGVLPSTVVVVVTTIASPSYVWDDDLRT</sequence>
<dbReference type="InterPro" id="IPR006571">
    <property type="entry name" value="TLDc_dom"/>
</dbReference>
<evidence type="ECO:0000259" key="1">
    <source>
        <dbReference type="PROSITE" id="PS51886"/>
    </source>
</evidence>
<dbReference type="EnsemblProtists" id="EOD33070">
    <property type="protein sequence ID" value="EOD33070"/>
    <property type="gene ID" value="EMIHUDRAFT_455896"/>
</dbReference>
<feature type="domain" description="TLDc" evidence="1">
    <location>
        <begin position="862"/>
        <end position="1037"/>
    </location>
</feature>
<dbReference type="Pfam" id="PF07534">
    <property type="entry name" value="TLD"/>
    <property type="match status" value="2"/>
</dbReference>
<dbReference type="HOGENOM" id="CLU_249275_0_0_1"/>
<dbReference type="GeneID" id="17278342"/>
<proteinExistence type="predicted"/>
<dbReference type="RefSeq" id="XP_005785499.1">
    <property type="nucleotide sequence ID" value="XM_005785442.1"/>
</dbReference>
<evidence type="ECO:0000313" key="3">
    <source>
        <dbReference type="Proteomes" id="UP000013827"/>
    </source>
</evidence>
<protein>
    <recommendedName>
        <fullName evidence="1">TLDc domain-containing protein</fullName>
    </recommendedName>
</protein>
<dbReference type="SMART" id="SM00584">
    <property type="entry name" value="TLDc"/>
    <property type="match status" value="1"/>
</dbReference>
<evidence type="ECO:0000313" key="2">
    <source>
        <dbReference type="EnsemblProtists" id="EOD33070"/>
    </source>
</evidence>
<dbReference type="eggNOG" id="ENOG502RNAK">
    <property type="taxonomic scope" value="Eukaryota"/>
</dbReference>
<dbReference type="PANTHER" id="PTHR23354">
    <property type="entry name" value="NUCLEOLAR PROTEIN 7/ESTROGEN RECEPTOR COACTIVATOR-RELATED"/>
    <property type="match status" value="1"/>
</dbReference>
<accession>A0A0D3KBD5</accession>
<dbReference type="STRING" id="2903.R1F2F5"/>
<dbReference type="KEGG" id="ehx:EMIHUDRAFT_455896"/>
<dbReference type="PaxDb" id="2903-EOD33070"/>
<feature type="domain" description="TLDc" evidence="1">
    <location>
        <begin position="1129"/>
        <end position="1308"/>
    </location>
</feature>
<reference evidence="2" key="2">
    <citation type="submission" date="2024-10" db="UniProtKB">
        <authorList>
            <consortium name="EnsemblProtists"/>
        </authorList>
    </citation>
    <scope>IDENTIFICATION</scope>
</reference>
<name>A0A0D3KBD5_EMIH1</name>